<proteinExistence type="predicted"/>
<evidence type="ECO:0000259" key="1">
    <source>
        <dbReference type="Pfam" id="PF00182"/>
    </source>
</evidence>
<dbReference type="PANTHER" id="PTHR34408">
    <property type="entry name" value="FAMILY PROTEIN, PUTATIVE-RELATED"/>
    <property type="match status" value="1"/>
</dbReference>
<dbReference type="EMBL" id="QQNB01000001">
    <property type="protein sequence ID" value="RDE06529.1"/>
    <property type="molecule type" value="Genomic_DNA"/>
</dbReference>
<dbReference type="Proteomes" id="UP000253918">
    <property type="component" value="Unassembled WGS sequence"/>
</dbReference>
<evidence type="ECO:0000313" key="3">
    <source>
        <dbReference type="Proteomes" id="UP000253918"/>
    </source>
</evidence>
<dbReference type="InterPro" id="IPR052354">
    <property type="entry name" value="Cell_Wall_Dynamics_Protein"/>
</dbReference>
<dbReference type="Gene3D" id="1.10.530.10">
    <property type="match status" value="1"/>
</dbReference>
<evidence type="ECO:0000313" key="2">
    <source>
        <dbReference type="EMBL" id="RDE06529.1"/>
    </source>
</evidence>
<feature type="domain" description="Glycoside hydrolase family 19 catalytic" evidence="1">
    <location>
        <begin position="53"/>
        <end position="111"/>
    </location>
</feature>
<name>A0A369VXG2_9SPHN</name>
<sequence>MHFPRVGLLDTSQRLAHGLAQFGHESGGFRYMEEIWGPTAAQRGYEGRKDLGNTQAGDGVRFKGRGPIQVTGRANYRTYGRAIGIDLERRPDLASVPSIGLMASCAYWSAHNLNSFADRDDVEGLTRAINGGLNGLADRKARLIAARTLLT</sequence>
<accession>A0A369VXG2</accession>
<comment type="caution">
    <text evidence="2">The sequence shown here is derived from an EMBL/GenBank/DDBJ whole genome shotgun (WGS) entry which is preliminary data.</text>
</comment>
<dbReference type="Pfam" id="PF00182">
    <property type="entry name" value="Glyco_hydro_19"/>
    <property type="match status" value="1"/>
</dbReference>
<keyword evidence="3" id="KW-1185">Reference proteome</keyword>
<dbReference type="InterPro" id="IPR000726">
    <property type="entry name" value="Glyco_hydro_19_cat"/>
</dbReference>
<gene>
    <name evidence="2" type="ORF">DVW87_02125</name>
</gene>
<protein>
    <submittedName>
        <fullName evidence="2">Glycoside hydrolase</fullName>
    </submittedName>
</protein>
<dbReference type="GO" id="GO:0006032">
    <property type="term" value="P:chitin catabolic process"/>
    <property type="evidence" value="ECO:0007669"/>
    <property type="project" value="InterPro"/>
</dbReference>
<organism evidence="2 3">
    <name type="scientific">Sphingomonas aracearum</name>
    <dbReference type="NCBI Taxonomy" id="2283317"/>
    <lineage>
        <taxon>Bacteria</taxon>
        <taxon>Pseudomonadati</taxon>
        <taxon>Pseudomonadota</taxon>
        <taxon>Alphaproteobacteria</taxon>
        <taxon>Sphingomonadales</taxon>
        <taxon>Sphingomonadaceae</taxon>
        <taxon>Sphingomonas</taxon>
    </lineage>
</organism>
<keyword evidence="2" id="KW-0378">Hydrolase</keyword>
<dbReference type="AlphaFoldDB" id="A0A369VXG2"/>
<dbReference type="SUPFAM" id="SSF53955">
    <property type="entry name" value="Lysozyme-like"/>
    <property type="match status" value="1"/>
</dbReference>
<dbReference type="OrthoDB" id="3078754at2"/>
<dbReference type="GO" id="GO:0004568">
    <property type="term" value="F:chitinase activity"/>
    <property type="evidence" value="ECO:0007669"/>
    <property type="project" value="InterPro"/>
</dbReference>
<reference evidence="2 3" key="1">
    <citation type="submission" date="2018-07" db="EMBL/GenBank/DDBJ databases">
        <title>a novel species of Sphingomonas isolated from the rhizosphere soil of Araceae plant.</title>
        <authorList>
            <person name="Zhiyong W."/>
            <person name="Qinglan Z."/>
            <person name="Zhiwei F."/>
            <person name="Ding X."/>
            <person name="Gejiao W."/>
            <person name="Shixue Z."/>
        </authorList>
    </citation>
    <scope>NUCLEOTIDE SEQUENCE [LARGE SCALE GENOMIC DNA]</scope>
    <source>
        <strain evidence="2 3">WZY 27</strain>
    </source>
</reference>
<dbReference type="GO" id="GO:0016998">
    <property type="term" value="P:cell wall macromolecule catabolic process"/>
    <property type="evidence" value="ECO:0007669"/>
    <property type="project" value="InterPro"/>
</dbReference>
<dbReference type="PANTHER" id="PTHR34408:SF1">
    <property type="entry name" value="GLYCOSYL HYDROLASE FAMILY 19 DOMAIN-CONTAINING PROTEIN HI_1415"/>
    <property type="match status" value="1"/>
</dbReference>
<dbReference type="InterPro" id="IPR023346">
    <property type="entry name" value="Lysozyme-like_dom_sf"/>
</dbReference>